<dbReference type="EMBL" id="AJWZ01003642">
    <property type="protein sequence ID" value="EKC67659.1"/>
    <property type="molecule type" value="Genomic_DNA"/>
</dbReference>
<feature type="non-terminal residue" evidence="1">
    <location>
        <position position="204"/>
    </location>
</feature>
<protein>
    <submittedName>
        <fullName evidence="1">Phage portal protein</fullName>
    </submittedName>
</protein>
<comment type="caution">
    <text evidence="1">The sequence shown here is derived from an EMBL/GenBank/DDBJ whole genome shotgun (WGS) entry which is preliminary data.</text>
</comment>
<name>K1TJE0_9ZZZZ</name>
<organism evidence="1">
    <name type="scientific">human gut metagenome</name>
    <dbReference type="NCBI Taxonomy" id="408170"/>
    <lineage>
        <taxon>unclassified sequences</taxon>
        <taxon>metagenomes</taxon>
        <taxon>organismal metagenomes</taxon>
    </lineage>
</organism>
<accession>K1TJE0</accession>
<sequence length="204" mass="23240">MNTKQKLKKTALVKAVRRDDPYLTLGAARVESDKFWRWGDDNLFPAALALMSRRSTTHRRIINDKADYISGKGFTFDPEVPLLGAFVAQVNGSGESLRQVCSKLSFDKSLFGNAFLEVVTDEKHSFLALYHQDASRCRVAKDSRHILLHHDWSRFSAADARTLPLYPLFERQDDGTLRAIVHYKDYEPMFEHYGVPPYIAGFGV</sequence>
<proteinExistence type="predicted"/>
<dbReference type="AlphaFoldDB" id="K1TJE0"/>
<reference evidence="1" key="1">
    <citation type="journal article" date="2013" name="Environ. Microbiol.">
        <title>Microbiota from the distal guts of lean and obese adolescents exhibit partial functional redundancy besides clear differences in community structure.</title>
        <authorList>
            <person name="Ferrer M."/>
            <person name="Ruiz A."/>
            <person name="Lanza F."/>
            <person name="Haange S.B."/>
            <person name="Oberbach A."/>
            <person name="Till H."/>
            <person name="Bargiela R."/>
            <person name="Campoy C."/>
            <person name="Segura M.T."/>
            <person name="Richter M."/>
            <person name="von Bergen M."/>
            <person name="Seifert J."/>
            <person name="Suarez A."/>
        </authorList>
    </citation>
    <scope>NUCLEOTIDE SEQUENCE</scope>
</reference>
<evidence type="ECO:0000313" key="1">
    <source>
        <dbReference type="EMBL" id="EKC67659.1"/>
    </source>
</evidence>
<gene>
    <name evidence="1" type="ORF">OBE_05335</name>
</gene>